<protein>
    <recommendedName>
        <fullName evidence="8">Alpha-1,3-mannosyl-glycoprotein 4-beta-N-acetylglucosaminyltransferase C</fullName>
    </recommendedName>
</protein>
<evidence type="ECO:0000259" key="4">
    <source>
        <dbReference type="Pfam" id="PF04666"/>
    </source>
</evidence>
<evidence type="ECO:0008006" key="8">
    <source>
        <dbReference type="Google" id="ProtNLM"/>
    </source>
</evidence>
<dbReference type="InterPro" id="IPR006759">
    <property type="entry name" value="Glyco_transf_54"/>
</dbReference>
<evidence type="ECO:0000256" key="1">
    <source>
        <dbReference type="ARBA" id="ARBA00004922"/>
    </source>
</evidence>
<dbReference type="Pfam" id="PF04666">
    <property type="entry name" value="MGAT4_cons"/>
    <property type="match status" value="1"/>
</dbReference>
<gene>
    <name evidence="6" type="ORF">Fcan01_03755</name>
</gene>
<dbReference type="Proteomes" id="UP000198287">
    <property type="component" value="Unassembled WGS sequence"/>
</dbReference>
<dbReference type="PANTHER" id="PTHR12062">
    <property type="entry name" value="N-ACETYLGLUCOSAMINYLTRANSFERASE VI"/>
    <property type="match status" value="1"/>
</dbReference>
<evidence type="ECO:0000256" key="3">
    <source>
        <dbReference type="ARBA" id="ARBA00022679"/>
    </source>
</evidence>
<feature type="domain" description="MGAT4 A/B/C C-terminal" evidence="5">
    <location>
        <begin position="335"/>
        <end position="480"/>
    </location>
</feature>
<dbReference type="OMA" id="HFPKLAW"/>
<sequence length="485" mass="55641">MKSLTMTSIISRRYLRFATLLALVFLLFVATQNFYRMESLKNTSGAEKLTVEGIFGCDEIPLWQSQMIHRASLPPIAGYRNLTSGDKKLLAIGIATVYRDENYLLTTLSSLVNESDAEERKDAVIIIYLADTDTEKKEKQLRSIRKHFQPHLDSGFFQVIESGPEIYPPMDFALTKRTFNDSTDRVLWRAKQVMDFAFLFSYAKPLSMYYLVIEDDIISSSQYISAVKDFIKSRESHRWTALHFSGFLGIGLLFHNSDLPNLIRLLIMFHQEQPVDMLMRQFISLQVPDELVARHFPAIFQHIGIKSTLPNKFQKLKDNTFDMAKRRFKNHNPPADLITTMKVYNDFVLEYAYRPAPGIFWGISKAQDTLDIIFQKPINISRVVMLSGIPSMKSKNQKTMKDTVSDGTLLEASSHFQKVTPNGNSAICDNFTSIAEFKLGDVDVWRDWSGGRNHSEKLASVQCLRMKIGPSQRSWIILREIQVFL</sequence>
<comment type="caution">
    <text evidence="6">The sequence shown here is derived from an EMBL/GenBank/DDBJ whole genome shotgun (WGS) entry which is preliminary data.</text>
</comment>
<dbReference type="Pfam" id="PF23524">
    <property type="entry name" value="MGAT4A_C"/>
    <property type="match status" value="1"/>
</dbReference>
<name>A0A226EY63_FOLCA</name>
<dbReference type="GO" id="GO:0008375">
    <property type="term" value="F:acetylglucosaminyltransferase activity"/>
    <property type="evidence" value="ECO:0007669"/>
    <property type="project" value="TreeGrafter"/>
</dbReference>
<dbReference type="InterPro" id="IPR057279">
    <property type="entry name" value="MGAT4"/>
</dbReference>
<dbReference type="OrthoDB" id="2016523at2759"/>
<keyword evidence="3" id="KW-0808">Transferase</keyword>
<accession>A0A226EY63</accession>
<keyword evidence="7" id="KW-1185">Reference proteome</keyword>
<keyword evidence="2" id="KW-0328">Glycosyltransferase</keyword>
<comment type="pathway">
    <text evidence="1">Protein modification; protein glycosylation.</text>
</comment>
<dbReference type="PANTHER" id="PTHR12062:SF33">
    <property type="entry name" value="ALPHA-1,6-MANNOSYL-GLYCOPROTEIN 4-BETA-N-ACETYLGLUCOSAMINYLTRANSFERASE-LIKE"/>
    <property type="match status" value="1"/>
</dbReference>
<dbReference type="EMBL" id="LNIX01000001">
    <property type="protein sequence ID" value="OXA62532.1"/>
    <property type="molecule type" value="Genomic_DNA"/>
</dbReference>
<evidence type="ECO:0000313" key="7">
    <source>
        <dbReference type="Proteomes" id="UP000198287"/>
    </source>
</evidence>
<proteinExistence type="predicted"/>
<evidence type="ECO:0000259" key="5">
    <source>
        <dbReference type="Pfam" id="PF23524"/>
    </source>
</evidence>
<feature type="domain" description="MGAT4 conserved region" evidence="4">
    <location>
        <begin position="87"/>
        <end position="321"/>
    </location>
</feature>
<reference evidence="6 7" key="1">
    <citation type="submission" date="2015-12" db="EMBL/GenBank/DDBJ databases">
        <title>The genome of Folsomia candida.</title>
        <authorList>
            <person name="Faddeeva A."/>
            <person name="Derks M.F."/>
            <person name="Anvar Y."/>
            <person name="Smit S."/>
            <person name="Van Straalen N."/>
            <person name="Roelofs D."/>
        </authorList>
    </citation>
    <scope>NUCLEOTIDE SEQUENCE [LARGE SCALE GENOMIC DNA]</scope>
    <source>
        <strain evidence="6 7">VU population</strain>
        <tissue evidence="6">Whole body</tissue>
    </source>
</reference>
<dbReference type="InterPro" id="IPR056576">
    <property type="entry name" value="MGAT4_A/B/C_C"/>
</dbReference>
<organism evidence="6 7">
    <name type="scientific">Folsomia candida</name>
    <name type="common">Springtail</name>
    <dbReference type="NCBI Taxonomy" id="158441"/>
    <lineage>
        <taxon>Eukaryota</taxon>
        <taxon>Metazoa</taxon>
        <taxon>Ecdysozoa</taxon>
        <taxon>Arthropoda</taxon>
        <taxon>Hexapoda</taxon>
        <taxon>Collembola</taxon>
        <taxon>Entomobryomorpha</taxon>
        <taxon>Isotomoidea</taxon>
        <taxon>Isotomidae</taxon>
        <taxon>Proisotominae</taxon>
        <taxon>Folsomia</taxon>
    </lineage>
</organism>
<evidence type="ECO:0000256" key="2">
    <source>
        <dbReference type="ARBA" id="ARBA00022676"/>
    </source>
</evidence>
<dbReference type="AlphaFoldDB" id="A0A226EY63"/>
<dbReference type="GO" id="GO:0006487">
    <property type="term" value="P:protein N-linked glycosylation"/>
    <property type="evidence" value="ECO:0007669"/>
    <property type="project" value="TreeGrafter"/>
</dbReference>
<evidence type="ECO:0000313" key="6">
    <source>
        <dbReference type="EMBL" id="OXA62532.1"/>
    </source>
</evidence>